<comment type="caution">
    <text evidence="1">The sequence shown here is derived from an EMBL/GenBank/DDBJ whole genome shotgun (WGS) entry which is preliminary data.</text>
</comment>
<gene>
    <name evidence="1" type="ORF">BBI04_001490</name>
</gene>
<reference evidence="1 2" key="1">
    <citation type="submission" date="2019-11" db="EMBL/GenBank/DDBJ databases">
        <title>Whole-genome sequencing of Allorhizobium vitis.</title>
        <authorList>
            <person name="Gan H.M."/>
            <person name="Savka M.A."/>
        </authorList>
    </citation>
    <scope>NUCLEOTIDE SEQUENCE [LARGE SCALE GENOMIC DNA]</scope>
    <source>
        <strain evidence="1 2">AB4</strain>
    </source>
</reference>
<dbReference type="RefSeq" id="WP_070166664.1">
    <property type="nucleotide sequence ID" value="NZ_AP023268.1"/>
</dbReference>
<organism evidence="1 2">
    <name type="scientific">Agrobacterium vitis</name>
    <name type="common">Rhizobium vitis</name>
    <dbReference type="NCBI Taxonomy" id="373"/>
    <lineage>
        <taxon>Bacteria</taxon>
        <taxon>Pseudomonadati</taxon>
        <taxon>Pseudomonadota</taxon>
        <taxon>Alphaproteobacteria</taxon>
        <taxon>Hyphomicrobiales</taxon>
        <taxon>Rhizobiaceae</taxon>
        <taxon>Rhizobium/Agrobacterium group</taxon>
        <taxon>Agrobacterium</taxon>
    </lineage>
</organism>
<protein>
    <submittedName>
        <fullName evidence="1">Uncharacterized protein</fullName>
    </submittedName>
</protein>
<accession>A0ABD6G933</accession>
<sequence length="72" mass="8174">MTYDYIRNYYGIDVPIGQYVQHTVTGRFGIVRPEGGSNLHYVQVHFEGDRHVSNCHPNELDYDVADMLTGAA</sequence>
<proteinExistence type="predicted"/>
<evidence type="ECO:0000313" key="2">
    <source>
        <dbReference type="Proteomes" id="UP000175993"/>
    </source>
</evidence>
<evidence type="ECO:0000313" key="1">
    <source>
        <dbReference type="EMBL" id="MUP03500.1"/>
    </source>
</evidence>
<dbReference type="EMBL" id="MBEV02000001">
    <property type="protein sequence ID" value="MUP03500.1"/>
    <property type="molecule type" value="Genomic_DNA"/>
</dbReference>
<dbReference type="AlphaFoldDB" id="A0ABD6G933"/>
<dbReference type="Proteomes" id="UP000175993">
    <property type="component" value="Unassembled WGS sequence"/>
</dbReference>
<name>A0ABD6G933_AGRVI</name>